<keyword evidence="4" id="KW-1185">Reference proteome</keyword>
<dbReference type="EMBL" id="LN890573">
    <property type="protein sequence ID" value="CUS23004.1"/>
    <property type="molecule type" value="Genomic_DNA"/>
</dbReference>
<feature type="chain" id="PRO_5006066495" evidence="2">
    <location>
        <begin position="18"/>
        <end position="227"/>
    </location>
</feature>
<proteinExistence type="predicted"/>
<evidence type="ECO:0000256" key="2">
    <source>
        <dbReference type="SAM" id="SignalP"/>
    </source>
</evidence>
<sequence length="227" mass="25151">MVFLVFACILDMARVAGRRSCKYSENSVTCSKHVVVYSRVLPRVRRRPRRSERLAQSSSICTVDTAVPAASHAMQMYGPVWRRNSKTLRFLTASLAHSRAHKSAPSHIHVLTLPRPHTSTSSHTFVFLCSWRQSTTLLQCRPSAAILQTSTHTHIYVCAYVPRLNCTERSAHAPITAWKSPRRHTLNPENSGSPSPPLGEGNRNISRSAGAAGTSSLASTRSHRCPR</sequence>
<feature type="compositionally biased region" description="Low complexity" evidence="1">
    <location>
        <begin position="206"/>
        <end position="220"/>
    </location>
</feature>
<evidence type="ECO:0000313" key="4">
    <source>
        <dbReference type="Proteomes" id="UP000236544"/>
    </source>
</evidence>
<reference evidence="4" key="1">
    <citation type="submission" date="2015-10" db="EMBL/GenBank/DDBJ databases">
        <authorList>
            <person name="Devillers H."/>
        </authorList>
    </citation>
    <scope>NUCLEOTIDE SEQUENCE [LARGE SCALE GENOMIC DNA]</scope>
</reference>
<protein>
    <submittedName>
        <fullName evidence="3">LAQU0S07e05138g1_1</fullName>
    </submittedName>
</protein>
<name>A0A0P1KT84_9SACH</name>
<evidence type="ECO:0000256" key="1">
    <source>
        <dbReference type="SAM" id="MobiDB-lite"/>
    </source>
</evidence>
<feature type="region of interest" description="Disordered" evidence="1">
    <location>
        <begin position="177"/>
        <end position="227"/>
    </location>
</feature>
<organism evidence="3 4">
    <name type="scientific">Lachancea quebecensis</name>
    <dbReference type="NCBI Taxonomy" id="1654605"/>
    <lineage>
        <taxon>Eukaryota</taxon>
        <taxon>Fungi</taxon>
        <taxon>Dikarya</taxon>
        <taxon>Ascomycota</taxon>
        <taxon>Saccharomycotina</taxon>
        <taxon>Saccharomycetes</taxon>
        <taxon>Saccharomycetales</taxon>
        <taxon>Saccharomycetaceae</taxon>
        <taxon>Lachancea</taxon>
    </lineage>
</organism>
<dbReference type="Proteomes" id="UP000236544">
    <property type="component" value="Unassembled WGS sequence"/>
</dbReference>
<feature type="signal peptide" evidence="2">
    <location>
        <begin position="1"/>
        <end position="17"/>
    </location>
</feature>
<accession>A0A0P1KT84</accession>
<dbReference type="AlphaFoldDB" id="A0A0P1KT84"/>
<keyword evidence="2" id="KW-0732">Signal</keyword>
<gene>
    <name evidence="3" type="ORF">LAQU0_S07e05138g</name>
</gene>
<evidence type="ECO:0000313" key="3">
    <source>
        <dbReference type="EMBL" id="CUS23004.1"/>
    </source>
</evidence>